<dbReference type="Proteomes" id="UP000269396">
    <property type="component" value="Unassembled WGS sequence"/>
</dbReference>
<accession>A0A183PRF6</accession>
<name>A0A183PRF6_9TREM</name>
<protein>
    <submittedName>
        <fullName evidence="1">Uncharacterized protein</fullName>
    </submittedName>
</protein>
<reference evidence="1 2" key="1">
    <citation type="submission" date="2018-11" db="EMBL/GenBank/DDBJ databases">
        <authorList>
            <consortium name="Pathogen Informatics"/>
        </authorList>
    </citation>
    <scope>NUCLEOTIDE SEQUENCE [LARGE SCALE GENOMIC DNA]</scope>
    <source>
        <strain>Denwood</strain>
        <strain evidence="2">Zambia</strain>
    </source>
</reference>
<organism evidence="1 2">
    <name type="scientific">Schistosoma mattheei</name>
    <dbReference type="NCBI Taxonomy" id="31246"/>
    <lineage>
        <taxon>Eukaryota</taxon>
        <taxon>Metazoa</taxon>
        <taxon>Spiralia</taxon>
        <taxon>Lophotrochozoa</taxon>
        <taxon>Platyhelminthes</taxon>
        <taxon>Trematoda</taxon>
        <taxon>Digenea</taxon>
        <taxon>Strigeidida</taxon>
        <taxon>Schistosomatoidea</taxon>
        <taxon>Schistosomatidae</taxon>
        <taxon>Schistosoma</taxon>
    </lineage>
</organism>
<evidence type="ECO:0000313" key="2">
    <source>
        <dbReference type="Proteomes" id="UP000269396"/>
    </source>
</evidence>
<proteinExistence type="predicted"/>
<keyword evidence="2" id="KW-1185">Reference proteome</keyword>
<evidence type="ECO:0000313" key="1">
    <source>
        <dbReference type="EMBL" id="VDP72769.1"/>
    </source>
</evidence>
<dbReference type="EMBL" id="UZAL01037945">
    <property type="protein sequence ID" value="VDP72769.1"/>
    <property type="molecule type" value="Genomic_DNA"/>
</dbReference>
<gene>
    <name evidence="1" type="ORF">SMTD_LOCUS16943</name>
</gene>
<dbReference type="AlphaFoldDB" id="A0A183PRF6"/>
<sequence>MSRWLLTQEKKRMKLKKNLDKQIPEMKFPSNPFQYVHNFSSVRLDKTWLEELSLGPKFYDFKKTVNKMDVEIQFENLYAQTTELVTSSKDNIERFKSTLVDCGFKYLNHRQNTKGISTKKHKEALRKRKTNDNLLITKPDKGHGIVFMDKNNYISKMKALSNDKTKFQKLAVKNDVAGKIEKQLTDSLKEIKQQGFITEKLFEMLKPTGTITPRVQDNNNNKNSDNKDFIQHYMFSTLWSARQHQGQNFQYKRQDNSVVRSLKFQNYYNHH</sequence>